<dbReference type="SUPFAM" id="SSF56112">
    <property type="entry name" value="Protein kinase-like (PK-like)"/>
    <property type="match status" value="1"/>
</dbReference>
<proteinExistence type="predicted"/>
<dbReference type="AlphaFoldDB" id="A0A1G9UDV1"/>
<dbReference type="InterPro" id="IPR052396">
    <property type="entry name" value="Meiotic_Drive_Suppr_Kinase"/>
</dbReference>
<evidence type="ECO:0000313" key="2">
    <source>
        <dbReference type="Proteomes" id="UP000199544"/>
    </source>
</evidence>
<gene>
    <name evidence="1" type="ORF">SAMN04488137_0862</name>
</gene>
<organism evidence="1 2">
    <name type="scientific">Fictibacillus solisalsi</name>
    <dbReference type="NCBI Taxonomy" id="459525"/>
    <lineage>
        <taxon>Bacteria</taxon>
        <taxon>Bacillati</taxon>
        <taxon>Bacillota</taxon>
        <taxon>Bacilli</taxon>
        <taxon>Bacillales</taxon>
        <taxon>Fictibacillaceae</taxon>
        <taxon>Fictibacillus</taxon>
    </lineage>
</organism>
<dbReference type="RefSeq" id="WP_090232796.1">
    <property type="nucleotide sequence ID" value="NZ_FNHW01000001.1"/>
</dbReference>
<protein>
    <recommendedName>
        <fullName evidence="3">Serine/threonine protein kinase</fullName>
    </recommendedName>
</protein>
<name>A0A1G9UDV1_9BACL</name>
<dbReference type="InterPro" id="IPR011009">
    <property type="entry name" value="Kinase-like_dom_sf"/>
</dbReference>
<dbReference type="PANTHER" id="PTHR37171">
    <property type="entry name" value="SERINE/THREONINE-PROTEIN KINASE YRZF-RELATED"/>
    <property type="match status" value="1"/>
</dbReference>
<dbReference type="Gene3D" id="1.10.510.10">
    <property type="entry name" value="Transferase(Phosphotransferase) domain 1"/>
    <property type="match status" value="1"/>
</dbReference>
<evidence type="ECO:0000313" key="1">
    <source>
        <dbReference type="EMBL" id="SDM57993.1"/>
    </source>
</evidence>
<dbReference type="PANTHER" id="PTHR37171:SF1">
    <property type="entry name" value="SERINE_THREONINE-PROTEIN KINASE YRZF-RELATED"/>
    <property type="match status" value="1"/>
</dbReference>
<dbReference type="EMBL" id="FNHW01000001">
    <property type="protein sequence ID" value="SDM57993.1"/>
    <property type="molecule type" value="Genomic_DNA"/>
</dbReference>
<dbReference type="STRING" id="459525.SAMN04488137_0862"/>
<keyword evidence="2" id="KW-1185">Reference proteome</keyword>
<sequence>MKTYMKLAEELTENTKIVSRDPGDPVEVIAHPEPWKVVGCGNYAAVFLHPDFPDLVVKIYGRNPEGLREEILVYETLGEHPAYSRCYGYGARHLILKRIKGVTLYDCLHKGIKIPETVIRDVDNALSYARSLGLFPRDVHGKNVMLLGGRGIIVDVSDFYEREKCSKWNDLRKAYYRVYLPVFYKYPVKLPYPVLNAVRIGYRWYKKWKRSC</sequence>
<evidence type="ECO:0008006" key="3">
    <source>
        <dbReference type="Google" id="ProtNLM"/>
    </source>
</evidence>
<dbReference type="OrthoDB" id="529320at2"/>
<accession>A0A1G9UDV1</accession>
<dbReference type="Proteomes" id="UP000199544">
    <property type="component" value="Unassembled WGS sequence"/>
</dbReference>
<reference evidence="2" key="1">
    <citation type="submission" date="2016-10" db="EMBL/GenBank/DDBJ databases">
        <authorList>
            <person name="Varghese N."/>
            <person name="Submissions S."/>
        </authorList>
    </citation>
    <scope>NUCLEOTIDE SEQUENCE [LARGE SCALE GENOMIC DNA]</scope>
    <source>
        <strain evidence="2">CGMCC 1.6854</strain>
    </source>
</reference>